<gene>
    <name evidence="2" type="ORF">PVAND_003547</name>
</gene>
<organism evidence="2 3">
    <name type="scientific">Polypedilum vanderplanki</name>
    <name type="common">Sleeping chironomid midge</name>
    <dbReference type="NCBI Taxonomy" id="319348"/>
    <lineage>
        <taxon>Eukaryota</taxon>
        <taxon>Metazoa</taxon>
        <taxon>Ecdysozoa</taxon>
        <taxon>Arthropoda</taxon>
        <taxon>Hexapoda</taxon>
        <taxon>Insecta</taxon>
        <taxon>Pterygota</taxon>
        <taxon>Neoptera</taxon>
        <taxon>Endopterygota</taxon>
        <taxon>Diptera</taxon>
        <taxon>Nematocera</taxon>
        <taxon>Chironomoidea</taxon>
        <taxon>Chironomidae</taxon>
        <taxon>Chironominae</taxon>
        <taxon>Polypedilum</taxon>
        <taxon>Polypedilum</taxon>
    </lineage>
</organism>
<keyword evidence="1" id="KW-0472">Membrane</keyword>
<accession>A0A9J6BUD2</accession>
<reference evidence="2" key="1">
    <citation type="submission" date="2021-03" db="EMBL/GenBank/DDBJ databases">
        <title>Chromosome level genome of the anhydrobiotic midge Polypedilum vanderplanki.</title>
        <authorList>
            <person name="Yoshida Y."/>
            <person name="Kikawada T."/>
            <person name="Gusev O."/>
        </authorList>
    </citation>
    <scope>NUCLEOTIDE SEQUENCE</scope>
    <source>
        <strain evidence="2">NIAS01</strain>
        <tissue evidence="2">Whole body or cell culture</tissue>
    </source>
</reference>
<dbReference type="AlphaFoldDB" id="A0A9J6BUD2"/>
<keyword evidence="3" id="KW-1185">Reference proteome</keyword>
<sequence length="104" mass="11798">MGNSRKHRLEMSASLINALPIEANAKTILTNPIILGSCAAIIAIITFFLFLRCTQALWMKRIHLMNSKKDVEALKMKNRQIPVMNFQSTRQKSVDNVKIQISKT</sequence>
<evidence type="ECO:0000313" key="3">
    <source>
        <dbReference type="Proteomes" id="UP001107558"/>
    </source>
</evidence>
<name>A0A9J6BUD2_POLVA</name>
<protein>
    <submittedName>
        <fullName evidence="2">Uncharacterized protein</fullName>
    </submittedName>
</protein>
<comment type="caution">
    <text evidence="2">The sequence shown here is derived from an EMBL/GenBank/DDBJ whole genome shotgun (WGS) entry which is preliminary data.</text>
</comment>
<keyword evidence="1" id="KW-0812">Transmembrane</keyword>
<evidence type="ECO:0000313" key="2">
    <source>
        <dbReference type="EMBL" id="KAG5673503.1"/>
    </source>
</evidence>
<dbReference type="EMBL" id="JADBJN010000003">
    <property type="protein sequence ID" value="KAG5673503.1"/>
    <property type="molecule type" value="Genomic_DNA"/>
</dbReference>
<feature type="transmembrane region" description="Helical" evidence="1">
    <location>
        <begin position="33"/>
        <end position="51"/>
    </location>
</feature>
<keyword evidence="1" id="KW-1133">Transmembrane helix</keyword>
<dbReference type="Proteomes" id="UP001107558">
    <property type="component" value="Chromosome 3"/>
</dbReference>
<proteinExistence type="predicted"/>
<evidence type="ECO:0000256" key="1">
    <source>
        <dbReference type="SAM" id="Phobius"/>
    </source>
</evidence>